<evidence type="ECO:0000256" key="10">
    <source>
        <dbReference type="ARBA" id="ARBA00023172"/>
    </source>
</evidence>
<organism evidence="15 16">
    <name type="scientific">Halostreptopolyspora alba</name>
    <dbReference type="NCBI Taxonomy" id="2487137"/>
    <lineage>
        <taxon>Bacteria</taxon>
        <taxon>Bacillati</taxon>
        <taxon>Actinomycetota</taxon>
        <taxon>Actinomycetes</taxon>
        <taxon>Streptosporangiales</taxon>
        <taxon>Nocardiopsidaceae</taxon>
        <taxon>Halostreptopolyspora</taxon>
    </lineage>
</organism>
<dbReference type="AlphaFoldDB" id="A0A3N0E711"/>
<proteinExistence type="inferred from homology"/>
<dbReference type="GO" id="GO:0005737">
    <property type="term" value="C:cytoplasm"/>
    <property type="evidence" value="ECO:0007669"/>
    <property type="project" value="UniProtKB-SubCell"/>
</dbReference>
<evidence type="ECO:0000313" key="16">
    <source>
        <dbReference type="Proteomes" id="UP000269198"/>
    </source>
</evidence>
<comment type="similarity">
    <text evidence="1 13">Belongs to the RuvC family.</text>
</comment>
<feature type="active site" evidence="13">
    <location>
        <position position="141"/>
    </location>
</feature>
<dbReference type="NCBIfam" id="TIGR00228">
    <property type="entry name" value="ruvC"/>
    <property type="match status" value="1"/>
</dbReference>
<keyword evidence="11 13" id="KW-0234">DNA repair</keyword>
<feature type="active site" evidence="13">
    <location>
        <position position="68"/>
    </location>
</feature>
<reference evidence="15 16" key="1">
    <citation type="submission" date="2018-11" db="EMBL/GenBank/DDBJ databases">
        <title>The genome draft of YIM 96095.</title>
        <authorList>
            <person name="Tang S.-K."/>
            <person name="Chunyu W.-X."/>
            <person name="Feng Y.-Z."/>
        </authorList>
    </citation>
    <scope>NUCLEOTIDE SEQUENCE [LARGE SCALE GENOMIC DNA]</scope>
    <source>
        <strain evidence="15 16">YIM 96095</strain>
    </source>
</reference>
<dbReference type="PANTHER" id="PTHR30194">
    <property type="entry name" value="CROSSOVER JUNCTION ENDODEOXYRIBONUCLEASE RUVC"/>
    <property type="match status" value="1"/>
</dbReference>
<evidence type="ECO:0000256" key="8">
    <source>
        <dbReference type="ARBA" id="ARBA00022842"/>
    </source>
</evidence>
<feature type="binding site" evidence="13">
    <location>
        <position position="141"/>
    </location>
    <ligand>
        <name>Mg(2+)</name>
        <dbReference type="ChEBI" id="CHEBI:18420"/>
        <label>1</label>
    </ligand>
</feature>
<dbReference type="InterPro" id="IPR012337">
    <property type="entry name" value="RNaseH-like_sf"/>
</dbReference>
<dbReference type="EMBL" id="RJMB01000015">
    <property type="protein sequence ID" value="RNL83636.1"/>
    <property type="molecule type" value="Genomic_DNA"/>
</dbReference>
<comment type="subcellular location">
    <subcellularLocation>
        <location evidence="13">Cytoplasm</location>
    </subcellularLocation>
</comment>
<keyword evidence="2 13" id="KW-0963">Cytoplasm</keyword>
<dbReference type="InterPro" id="IPR020563">
    <property type="entry name" value="X-over_junc_endoDNase_Mg_BS"/>
</dbReference>
<feature type="binding site" evidence="13">
    <location>
        <position position="7"/>
    </location>
    <ligand>
        <name>Mg(2+)</name>
        <dbReference type="ChEBI" id="CHEBI:18420"/>
        <label>1</label>
    </ligand>
</feature>
<dbReference type="InterPro" id="IPR036397">
    <property type="entry name" value="RNaseH_sf"/>
</dbReference>
<keyword evidence="10 13" id="KW-0233">DNA recombination</keyword>
<comment type="catalytic activity">
    <reaction evidence="12 13">
        <text>Endonucleolytic cleavage at a junction such as a reciprocal single-stranded crossover between two homologous DNA duplexes (Holliday junction).</text>
        <dbReference type="EC" id="3.1.21.10"/>
    </reaction>
</comment>
<dbReference type="Pfam" id="PF02075">
    <property type="entry name" value="RuvC"/>
    <property type="match status" value="1"/>
</dbReference>
<accession>A0A3N0E711</accession>
<dbReference type="GO" id="GO:0006281">
    <property type="term" value="P:DNA repair"/>
    <property type="evidence" value="ECO:0007669"/>
    <property type="project" value="UniProtKB-UniRule"/>
</dbReference>
<dbReference type="GO" id="GO:0000287">
    <property type="term" value="F:magnesium ion binding"/>
    <property type="evidence" value="ECO:0007669"/>
    <property type="project" value="UniProtKB-UniRule"/>
</dbReference>
<dbReference type="RefSeq" id="WP_123202097.1">
    <property type="nucleotide sequence ID" value="NZ_RJMB01000015.1"/>
</dbReference>
<dbReference type="GO" id="GO:0008821">
    <property type="term" value="F:crossover junction DNA endonuclease activity"/>
    <property type="evidence" value="ECO:0007669"/>
    <property type="project" value="UniProtKB-UniRule"/>
</dbReference>
<keyword evidence="16" id="KW-1185">Reference proteome</keyword>
<dbReference type="GO" id="GO:0006310">
    <property type="term" value="P:DNA recombination"/>
    <property type="evidence" value="ECO:0007669"/>
    <property type="project" value="UniProtKB-UniRule"/>
</dbReference>
<dbReference type="GO" id="GO:0048476">
    <property type="term" value="C:Holliday junction resolvase complex"/>
    <property type="evidence" value="ECO:0007669"/>
    <property type="project" value="UniProtKB-UniRule"/>
</dbReference>
<dbReference type="Gene3D" id="3.30.420.10">
    <property type="entry name" value="Ribonuclease H-like superfamily/Ribonuclease H"/>
    <property type="match status" value="1"/>
</dbReference>
<evidence type="ECO:0000313" key="15">
    <source>
        <dbReference type="EMBL" id="RNL83636.1"/>
    </source>
</evidence>
<dbReference type="Proteomes" id="UP000269198">
    <property type="component" value="Unassembled WGS sequence"/>
</dbReference>
<keyword evidence="6 13" id="KW-0227">DNA damage</keyword>
<dbReference type="SUPFAM" id="SSF53098">
    <property type="entry name" value="Ribonuclease H-like"/>
    <property type="match status" value="1"/>
</dbReference>
<dbReference type="CDD" id="cd16962">
    <property type="entry name" value="RuvC"/>
    <property type="match status" value="1"/>
</dbReference>
<comment type="subunit">
    <text evidence="13">Homodimer which binds Holliday junction (HJ) DNA. The HJ becomes 2-fold symmetrical on binding to RuvC with unstacked arms; it has a different conformation from HJ DNA in complex with RuvA. In the full resolvosome a probable DNA-RuvA(4)-RuvB(12)-RuvC(2) complex forms which resolves the HJ.</text>
</comment>
<gene>
    <name evidence="13 15" type="primary">ruvC</name>
    <name evidence="15" type="ORF">EFW17_15430</name>
</gene>
<comment type="caution">
    <text evidence="15">The sequence shown here is derived from an EMBL/GenBank/DDBJ whole genome shotgun (WGS) entry which is preliminary data.</text>
</comment>
<dbReference type="HAMAP" id="MF_00034">
    <property type="entry name" value="RuvC"/>
    <property type="match status" value="1"/>
</dbReference>
<sequence length="182" mass="19187">MRVLGIDPGLTRCGVGVVDGSIGRSLSLTAAGVVRSSAEDDLPTRLLGIERGIDAWLDTHDPDAVAVERVFAQHNVSTVMGTAQASAVAITRAARRGLPVAMHTPSEVKAAITGSGRAEKAQVQHMVARVLRLATAPKPADAADAVALSVCHIWRGGAQERMARAQQEFARKVELARQARGR</sequence>
<dbReference type="EC" id="3.1.21.10" evidence="13 14"/>
<dbReference type="OrthoDB" id="9805499at2"/>
<keyword evidence="7 13" id="KW-0378">Hydrolase</keyword>
<comment type="cofactor">
    <cofactor evidence="13">
        <name>Mg(2+)</name>
        <dbReference type="ChEBI" id="CHEBI:18420"/>
    </cofactor>
    <text evidence="13">Binds 2 Mg(2+) ion per subunit.</text>
</comment>
<evidence type="ECO:0000256" key="2">
    <source>
        <dbReference type="ARBA" id="ARBA00022490"/>
    </source>
</evidence>
<evidence type="ECO:0000256" key="7">
    <source>
        <dbReference type="ARBA" id="ARBA00022801"/>
    </source>
</evidence>
<evidence type="ECO:0000256" key="5">
    <source>
        <dbReference type="ARBA" id="ARBA00022759"/>
    </source>
</evidence>
<evidence type="ECO:0000256" key="12">
    <source>
        <dbReference type="ARBA" id="ARBA00029354"/>
    </source>
</evidence>
<evidence type="ECO:0000256" key="11">
    <source>
        <dbReference type="ARBA" id="ARBA00023204"/>
    </source>
</evidence>
<dbReference type="FunFam" id="3.30.420.10:FF:000002">
    <property type="entry name" value="Crossover junction endodeoxyribonuclease RuvC"/>
    <property type="match status" value="1"/>
</dbReference>
<comment type="function">
    <text evidence="13">The RuvA-RuvB-RuvC complex processes Holliday junction (HJ) DNA during genetic recombination and DNA repair. Endonuclease that resolves HJ intermediates. Cleaves cruciform DNA by making single-stranded nicks across the HJ at symmetrical positions within the homologous arms, yielding a 5'-phosphate and a 3'-hydroxyl group; requires a central core of homology in the junction. The consensus cleavage sequence is 5'-(A/T)TT(C/G)-3'. Cleavage occurs on the 3'-side of the TT dinucleotide at the point of strand exchange. HJ branch migration catalyzed by RuvA-RuvB allows RuvC to scan DNA until it finds its consensus sequence, where it cleaves and resolves the cruciform DNA.</text>
</comment>
<evidence type="ECO:0000256" key="1">
    <source>
        <dbReference type="ARBA" id="ARBA00009518"/>
    </source>
</evidence>
<keyword evidence="3 13" id="KW-0540">Nuclease</keyword>
<feature type="active site" evidence="13">
    <location>
        <position position="7"/>
    </location>
</feature>
<evidence type="ECO:0000256" key="4">
    <source>
        <dbReference type="ARBA" id="ARBA00022723"/>
    </source>
</evidence>
<evidence type="ECO:0000256" key="14">
    <source>
        <dbReference type="NCBIfam" id="TIGR00228"/>
    </source>
</evidence>
<dbReference type="GO" id="GO:0003677">
    <property type="term" value="F:DNA binding"/>
    <property type="evidence" value="ECO:0007669"/>
    <property type="project" value="UniProtKB-KW"/>
</dbReference>
<evidence type="ECO:0000256" key="13">
    <source>
        <dbReference type="HAMAP-Rule" id="MF_00034"/>
    </source>
</evidence>
<keyword evidence="8 13" id="KW-0460">Magnesium</keyword>
<evidence type="ECO:0000256" key="9">
    <source>
        <dbReference type="ARBA" id="ARBA00023125"/>
    </source>
</evidence>
<keyword evidence="4 13" id="KW-0479">Metal-binding</keyword>
<feature type="binding site" evidence="13">
    <location>
        <position position="68"/>
    </location>
    <ligand>
        <name>Mg(2+)</name>
        <dbReference type="ChEBI" id="CHEBI:18420"/>
        <label>2</label>
    </ligand>
</feature>
<evidence type="ECO:0000256" key="3">
    <source>
        <dbReference type="ARBA" id="ARBA00022722"/>
    </source>
</evidence>
<keyword evidence="5 13" id="KW-0255">Endonuclease</keyword>
<evidence type="ECO:0000256" key="6">
    <source>
        <dbReference type="ARBA" id="ARBA00022763"/>
    </source>
</evidence>
<dbReference type="PANTHER" id="PTHR30194:SF3">
    <property type="entry name" value="CROSSOVER JUNCTION ENDODEOXYRIBONUCLEASE RUVC"/>
    <property type="match status" value="1"/>
</dbReference>
<keyword evidence="9 13" id="KW-0238">DNA-binding</keyword>
<dbReference type="PROSITE" id="PS01321">
    <property type="entry name" value="RUVC"/>
    <property type="match status" value="1"/>
</dbReference>
<protein>
    <recommendedName>
        <fullName evidence="13 14">Crossover junction endodeoxyribonuclease RuvC</fullName>
        <ecNumber evidence="13 14">3.1.21.10</ecNumber>
    </recommendedName>
    <alternativeName>
        <fullName evidence="13">Holliday junction nuclease RuvC</fullName>
    </alternativeName>
    <alternativeName>
        <fullName evidence="13">Holliday junction resolvase RuvC</fullName>
    </alternativeName>
</protein>
<dbReference type="InterPro" id="IPR002176">
    <property type="entry name" value="X-over_junc_endoDNase_RuvC"/>
</dbReference>
<dbReference type="PRINTS" id="PR00696">
    <property type="entry name" value="RSOLVASERUVC"/>
</dbReference>
<name>A0A3N0E711_9ACTN</name>